<keyword evidence="1" id="KW-0472">Membrane</keyword>
<comment type="caution">
    <text evidence="2">The sequence shown here is derived from an EMBL/GenBank/DDBJ whole genome shotgun (WGS) entry which is preliminary data.</text>
</comment>
<evidence type="ECO:0000313" key="3">
    <source>
        <dbReference type="Proteomes" id="UP000626697"/>
    </source>
</evidence>
<feature type="transmembrane region" description="Helical" evidence="1">
    <location>
        <begin position="12"/>
        <end position="33"/>
    </location>
</feature>
<evidence type="ECO:0000313" key="2">
    <source>
        <dbReference type="EMBL" id="MBA9029440.1"/>
    </source>
</evidence>
<evidence type="ECO:0000256" key="1">
    <source>
        <dbReference type="SAM" id="Phobius"/>
    </source>
</evidence>
<gene>
    <name evidence="2" type="ORF">HNP81_004852</name>
</gene>
<sequence length="73" mass="8453">MKLKKLTIKQRLLVVLPLTFVVIAFLMVSNYYFNYQEIKALSDGCYGKGGYPLVERDLGVFNYSFSCKFEIID</sequence>
<organism evidence="2 3">
    <name type="scientific">Peribacillus huizhouensis</name>
    <dbReference type="NCBI Taxonomy" id="1501239"/>
    <lineage>
        <taxon>Bacteria</taxon>
        <taxon>Bacillati</taxon>
        <taxon>Bacillota</taxon>
        <taxon>Bacilli</taxon>
        <taxon>Bacillales</taxon>
        <taxon>Bacillaceae</taxon>
        <taxon>Peribacillus</taxon>
    </lineage>
</organism>
<keyword evidence="1" id="KW-0812">Transmembrane</keyword>
<dbReference type="Proteomes" id="UP000626697">
    <property type="component" value="Unassembled WGS sequence"/>
</dbReference>
<reference evidence="2 3" key="1">
    <citation type="submission" date="2020-08" db="EMBL/GenBank/DDBJ databases">
        <title>Genomic Encyclopedia of Type Strains, Phase IV (KMG-IV): sequencing the most valuable type-strain genomes for metagenomic binning, comparative biology and taxonomic classification.</title>
        <authorList>
            <person name="Goeker M."/>
        </authorList>
    </citation>
    <scope>NUCLEOTIDE SEQUENCE [LARGE SCALE GENOMIC DNA]</scope>
    <source>
        <strain evidence="2 3">DSM 105481</strain>
    </source>
</reference>
<keyword evidence="1" id="KW-1133">Transmembrane helix</keyword>
<proteinExistence type="predicted"/>
<name>A0ABR6CWP9_9BACI</name>
<protein>
    <submittedName>
        <fullName evidence="2">Uncharacterized protein</fullName>
    </submittedName>
</protein>
<dbReference type="EMBL" id="JACJHX010000044">
    <property type="protein sequence ID" value="MBA9029440.1"/>
    <property type="molecule type" value="Genomic_DNA"/>
</dbReference>
<dbReference type="RefSeq" id="WP_182504171.1">
    <property type="nucleotide sequence ID" value="NZ_JACJHX010000044.1"/>
</dbReference>
<accession>A0ABR6CWP9</accession>
<keyword evidence="3" id="KW-1185">Reference proteome</keyword>